<dbReference type="OrthoDB" id="9789133at2"/>
<dbReference type="SUPFAM" id="SSF56281">
    <property type="entry name" value="Metallo-hydrolase/oxidoreductase"/>
    <property type="match status" value="1"/>
</dbReference>
<keyword evidence="4" id="KW-1185">Reference proteome</keyword>
<evidence type="ECO:0000256" key="1">
    <source>
        <dbReference type="SAM" id="SignalP"/>
    </source>
</evidence>
<feature type="chain" id="PRO_5013382909" evidence="1">
    <location>
        <begin position="25"/>
        <end position="437"/>
    </location>
</feature>
<sequence>MRGLGFTIAAASLLLCSLSEPVLAKSHTSAATVAARQKIFGLDNVDPKSGEVRDDRVIFSWLTNATFAAAVKGHVLLLDTFVTRLEVTPGRTPFVIQDLVDLDPDYLFIGHGHFDHADNAAYIAQQTGAVIFASPETCDNMAIDATNNFNNHFANVKTVTCRPLTGRGSLPGAQIVSINDLDPQVSIKVFKHLHSTNTGVTDEHAAPVAATVNGVCVPTVSKGNTFPCNLQDPRDPQLFPAGTPLSTVMNIATSRAGAGGPISLFYVFTVKGTENGRDPFTFVWHNTTGDIIDSCALPNNNPTTGLPFEPGQAANGCFPGVTVNGKSVGANLASIMDGLGPVHVEIGSVVSLGFSQNGERDIVSYLQHVRPRFFIPNHVTAVAVEGSSLEWKVGYAQAMTAAGVPPASQPQLLWLVDPNDYLRPISFDLDHPNDPHF</sequence>
<keyword evidence="1" id="KW-0732">Signal</keyword>
<dbReference type="Gene3D" id="3.60.15.10">
    <property type="entry name" value="Ribonuclease Z/Hydroxyacylglutathione hydrolase-like"/>
    <property type="match status" value="1"/>
</dbReference>
<dbReference type="Proteomes" id="UP000184096">
    <property type="component" value="Chromosome I"/>
</dbReference>
<accession>A0A1M7TIR3</accession>
<name>A0A1M7TIR3_9BRAD</name>
<evidence type="ECO:0000259" key="2">
    <source>
        <dbReference type="Pfam" id="PF00753"/>
    </source>
</evidence>
<evidence type="ECO:0000313" key="3">
    <source>
        <dbReference type="EMBL" id="SHN70659.1"/>
    </source>
</evidence>
<dbReference type="InterPro" id="IPR001279">
    <property type="entry name" value="Metallo-B-lactamas"/>
</dbReference>
<evidence type="ECO:0000313" key="4">
    <source>
        <dbReference type="Proteomes" id="UP000184096"/>
    </source>
</evidence>
<gene>
    <name evidence="3" type="ORF">SAMN05444170_1803</name>
</gene>
<dbReference type="AlphaFoldDB" id="A0A1M7TIR3"/>
<reference evidence="4" key="1">
    <citation type="submission" date="2016-11" db="EMBL/GenBank/DDBJ databases">
        <authorList>
            <person name="Varghese N."/>
            <person name="Submissions S."/>
        </authorList>
    </citation>
    <scope>NUCLEOTIDE SEQUENCE [LARGE SCALE GENOMIC DNA]</scope>
    <source>
        <strain evidence="4">GAS401</strain>
    </source>
</reference>
<dbReference type="InterPro" id="IPR036866">
    <property type="entry name" value="RibonucZ/Hydroxyglut_hydro"/>
</dbReference>
<feature type="domain" description="Metallo-beta-lactamase" evidence="2">
    <location>
        <begin position="64"/>
        <end position="163"/>
    </location>
</feature>
<dbReference type="Pfam" id="PF00753">
    <property type="entry name" value="Lactamase_B"/>
    <property type="match status" value="1"/>
</dbReference>
<feature type="signal peptide" evidence="1">
    <location>
        <begin position="1"/>
        <end position="24"/>
    </location>
</feature>
<protein>
    <submittedName>
        <fullName evidence="3">Metallo-beta-lactamase superfamily protein</fullName>
    </submittedName>
</protein>
<organism evidence="3 4">
    <name type="scientific">Bradyrhizobium erythrophlei</name>
    <dbReference type="NCBI Taxonomy" id="1437360"/>
    <lineage>
        <taxon>Bacteria</taxon>
        <taxon>Pseudomonadati</taxon>
        <taxon>Pseudomonadota</taxon>
        <taxon>Alphaproteobacteria</taxon>
        <taxon>Hyphomicrobiales</taxon>
        <taxon>Nitrobacteraceae</taxon>
        <taxon>Bradyrhizobium</taxon>
    </lineage>
</organism>
<dbReference type="RefSeq" id="WP_156898453.1">
    <property type="nucleotide sequence ID" value="NZ_LT670849.1"/>
</dbReference>
<proteinExistence type="predicted"/>
<dbReference type="EMBL" id="LT670849">
    <property type="protein sequence ID" value="SHN70659.1"/>
    <property type="molecule type" value="Genomic_DNA"/>
</dbReference>